<dbReference type="EMBL" id="CM056741">
    <property type="protein sequence ID" value="KAJ8685681.1"/>
    <property type="molecule type" value="Genomic_DNA"/>
</dbReference>
<proteinExistence type="predicted"/>
<organism evidence="1 2">
    <name type="scientific">Eretmocerus hayati</name>
    <dbReference type="NCBI Taxonomy" id="131215"/>
    <lineage>
        <taxon>Eukaryota</taxon>
        <taxon>Metazoa</taxon>
        <taxon>Ecdysozoa</taxon>
        <taxon>Arthropoda</taxon>
        <taxon>Hexapoda</taxon>
        <taxon>Insecta</taxon>
        <taxon>Pterygota</taxon>
        <taxon>Neoptera</taxon>
        <taxon>Endopterygota</taxon>
        <taxon>Hymenoptera</taxon>
        <taxon>Apocrita</taxon>
        <taxon>Proctotrupomorpha</taxon>
        <taxon>Chalcidoidea</taxon>
        <taxon>Aphelinidae</taxon>
        <taxon>Aphelininae</taxon>
        <taxon>Eretmocerus</taxon>
    </lineage>
</organism>
<evidence type="ECO:0000313" key="2">
    <source>
        <dbReference type="Proteomes" id="UP001239111"/>
    </source>
</evidence>
<dbReference type="Proteomes" id="UP001239111">
    <property type="component" value="Chromosome 1"/>
</dbReference>
<gene>
    <name evidence="1" type="ORF">QAD02_021474</name>
</gene>
<evidence type="ECO:0000313" key="1">
    <source>
        <dbReference type="EMBL" id="KAJ8685681.1"/>
    </source>
</evidence>
<sequence length="163" mass="18802">MQRPDRQALYVLKLLNDCILSDVLDKVADRLVGPFNIEVLLRPINLKISEAIMNFQESSGDVSQRVFVGCGRPTLGRRRKRAKIYHRRGIKNMRIRGSEEQESGMENIVAKTVILDEMVKEIQQRIRDSRQFWLTLPYKLCNDGSGNPLDVTKKCWNGSNIDR</sequence>
<protein>
    <submittedName>
        <fullName evidence="1">Uncharacterized protein</fullName>
    </submittedName>
</protein>
<name>A0ACC2PRT9_9HYME</name>
<reference evidence="1" key="1">
    <citation type="submission" date="2023-04" db="EMBL/GenBank/DDBJ databases">
        <title>A chromosome-level genome assembly of the parasitoid wasp Eretmocerus hayati.</title>
        <authorList>
            <person name="Zhong Y."/>
            <person name="Liu S."/>
            <person name="Liu Y."/>
        </authorList>
    </citation>
    <scope>NUCLEOTIDE SEQUENCE</scope>
    <source>
        <strain evidence="1">ZJU_SS_LIU_2023</strain>
    </source>
</reference>
<accession>A0ACC2PRT9</accession>
<keyword evidence="2" id="KW-1185">Reference proteome</keyword>
<comment type="caution">
    <text evidence="1">The sequence shown here is derived from an EMBL/GenBank/DDBJ whole genome shotgun (WGS) entry which is preliminary data.</text>
</comment>